<keyword evidence="2" id="KW-0238">DNA-binding</keyword>
<dbReference type="InterPro" id="IPR036388">
    <property type="entry name" value="WH-like_DNA-bd_sf"/>
</dbReference>
<dbReference type="GO" id="GO:0005829">
    <property type="term" value="C:cytosol"/>
    <property type="evidence" value="ECO:0007669"/>
    <property type="project" value="TreeGrafter"/>
</dbReference>
<evidence type="ECO:0000313" key="5">
    <source>
        <dbReference type="EMBL" id="TCL70033.1"/>
    </source>
</evidence>
<dbReference type="GO" id="GO:0043565">
    <property type="term" value="F:sequence-specific DNA binding"/>
    <property type="evidence" value="ECO:0007669"/>
    <property type="project" value="InterPro"/>
</dbReference>
<dbReference type="Proteomes" id="UP000295008">
    <property type="component" value="Unassembled WGS sequence"/>
</dbReference>
<keyword evidence="3" id="KW-0804">Transcription</keyword>
<evidence type="ECO:0000313" key="6">
    <source>
        <dbReference type="Proteomes" id="UP000295008"/>
    </source>
</evidence>
<dbReference type="GO" id="GO:0043200">
    <property type="term" value="P:response to amino acid"/>
    <property type="evidence" value="ECO:0007669"/>
    <property type="project" value="TreeGrafter"/>
</dbReference>
<dbReference type="InterPro" id="IPR019888">
    <property type="entry name" value="Tscrpt_reg_AsnC-like"/>
</dbReference>
<dbReference type="InterPro" id="IPR019887">
    <property type="entry name" value="Tscrpt_reg_AsnC/Lrp_C"/>
</dbReference>
<reference evidence="5 6" key="1">
    <citation type="submission" date="2019-03" db="EMBL/GenBank/DDBJ databases">
        <title>Genomic Encyclopedia of Type Strains, Phase IV (KMG-IV): sequencing the most valuable type-strain genomes for metagenomic binning, comparative biology and taxonomic classification.</title>
        <authorList>
            <person name="Goeker M."/>
        </authorList>
    </citation>
    <scope>NUCLEOTIDE SEQUENCE [LARGE SCALE GENOMIC DNA]</scope>
    <source>
        <strain evidence="5 6">LX-B</strain>
    </source>
</reference>
<keyword evidence="1" id="KW-0805">Transcription regulation</keyword>
<dbReference type="InterPro" id="IPR011008">
    <property type="entry name" value="Dimeric_a/b-barrel"/>
</dbReference>
<evidence type="ECO:0000256" key="3">
    <source>
        <dbReference type="ARBA" id="ARBA00023163"/>
    </source>
</evidence>
<dbReference type="Gene3D" id="3.30.70.920">
    <property type="match status" value="1"/>
</dbReference>
<dbReference type="OrthoDB" id="66249at2"/>
<dbReference type="Pfam" id="PF01037">
    <property type="entry name" value="AsnC_trans_reg"/>
    <property type="match status" value="1"/>
</dbReference>
<evidence type="ECO:0000256" key="2">
    <source>
        <dbReference type="ARBA" id="ARBA00023125"/>
    </source>
</evidence>
<dbReference type="PANTHER" id="PTHR30154:SF55">
    <property type="entry name" value="HTH-TYPE TRANSCRIPTIONAL REGULATOR LRPB"/>
    <property type="match status" value="1"/>
</dbReference>
<dbReference type="SUPFAM" id="SSF46785">
    <property type="entry name" value="Winged helix' DNA-binding domain"/>
    <property type="match status" value="1"/>
</dbReference>
<sequence length="137" mass="15376">MLDKTDREIIGCLKEDAKLQLREIGERVHLTGQAVANRIQRLERQGIIKGYTAVLDENKLGMGITAYITVFMKTADHRSLQQFLQASPGVSEAHRISGDGCYLLKAAFATEQELNQLLDQLLQFGNYRLSISIGKIR</sequence>
<dbReference type="RefSeq" id="WP_132014123.1">
    <property type="nucleotide sequence ID" value="NZ_SLUN01000010.1"/>
</dbReference>
<dbReference type="SUPFAM" id="SSF54909">
    <property type="entry name" value="Dimeric alpha+beta barrel"/>
    <property type="match status" value="1"/>
</dbReference>
<dbReference type="PANTHER" id="PTHR30154">
    <property type="entry name" value="LEUCINE-RESPONSIVE REGULATORY PROTEIN"/>
    <property type="match status" value="1"/>
</dbReference>
<dbReference type="InterPro" id="IPR000485">
    <property type="entry name" value="AsnC-type_HTH_dom"/>
</dbReference>
<evidence type="ECO:0000256" key="1">
    <source>
        <dbReference type="ARBA" id="ARBA00023015"/>
    </source>
</evidence>
<name>A0A4R1RU03_HYDET</name>
<dbReference type="PRINTS" id="PR00033">
    <property type="entry name" value="HTHASNC"/>
</dbReference>
<feature type="domain" description="HTH asnC-type" evidence="4">
    <location>
        <begin position="2"/>
        <end position="63"/>
    </location>
</feature>
<comment type="caution">
    <text evidence="5">The sequence shown here is derived from an EMBL/GenBank/DDBJ whole genome shotgun (WGS) entry which is preliminary data.</text>
</comment>
<accession>A0A4R1RU03</accession>
<dbReference type="SMART" id="SM00344">
    <property type="entry name" value="HTH_ASNC"/>
    <property type="match status" value="1"/>
</dbReference>
<gene>
    <name evidence="5" type="ORF">EDC14_101022</name>
</gene>
<dbReference type="Gene3D" id="1.10.10.10">
    <property type="entry name" value="Winged helix-like DNA-binding domain superfamily/Winged helix DNA-binding domain"/>
    <property type="match status" value="1"/>
</dbReference>
<dbReference type="PROSITE" id="PS50956">
    <property type="entry name" value="HTH_ASNC_2"/>
    <property type="match status" value="1"/>
</dbReference>
<dbReference type="InterPro" id="IPR036390">
    <property type="entry name" value="WH_DNA-bd_sf"/>
</dbReference>
<organism evidence="5 6">
    <name type="scientific">Hydrogenispora ethanolica</name>
    <dbReference type="NCBI Taxonomy" id="1082276"/>
    <lineage>
        <taxon>Bacteria</taxon>
        <taxon>Bacillati</taxon>
        <taxon>Bacillota</taxon>
        <taxon>Hydrogenispora</taxon>
    </lineage>
</organism>
<evidence type="ECO:0000259" key="4">
    <source>
        <dbReference type="PROSITE" id="PS50956"/>
    </source>
</evidence>
<protein>
    <submittedName>
        <fullName evidence="5">AsnC family transcriptional regulator</fullName>
    </submittedName>
</protein>
<dbReference type="Pfam" id="PF13404">
    <property type="entry name" value="HTH_AsnC-type"/>
    <property type="match status" value="1"/>
</dbReference>
<dbReference type="AlphaFoldDB" id="A0A4R1RU03"/>
<keyword evidence="6" id="KW-1185">Reference proteome</keyword>
<proteinExistence type="predicted"/>
<dbReference type="EMBL" id="SLUN01000010">
    <property type="protein sequence ID" value="TCL70033.1"/>
    <property type="molecule type" value="Genomic_DNA"/>
</dbReference>